<dbReference type="EMBL" id="JAGKQM010000014">
    <property type="protein sequence ID" value="KAH0882018.1"/>
    <property type="molecule type" value="Genomic_DNA"/>
</dbReference>
<feature type="non-terminal residue" evidence="2">
    <location>
        <position position="158"/>
    </location>
</feature>
<gene>
    <name evidence="2" type="ORF">HID58_058114</name>
</gene>
<evidence type="ECO:0000313" key="3">
    <source>
        <dbReference type="Proteomes" id="UP000824890"/>
    </source>
</evidence>
<evidence type="ECO:0000313" key="2">
    <source>
        <dbReference type="EMBL" id="KAH0882018.1"/>
    </source>
</evidence>
<keyword evidence="3" id="KW-1185">Reference proteome</keyword>
<sequence length="158" mass="18421">MGQWGRLREAGFTEQRTPPALDGKKNTPESHNSLSSDTLINTWELMNGHEEDWIHLHSKPKLLCGNIWLKNHPRILKESVIFLQTTWQKHQTGHMQPLKLNEFNQLTKQSFRFHLGKRNRFECLRGIHIGGVEELKKLNDEGELGIYLNQDSRIPTCM</sequence>
<evidence type="ECO:0000256" key="1">
    <source>
        <dbReference type="SAM" id="MobiDB-lite"/>
    </source>
</evidence>
<proteinExistence type="predicted"/>
<accession>A0ABQ7ZP80</accession>
<name>A0ABQ7ZP80_BRANA</name>
<comment type="caution">
    <text evidence="2">The sequence shown here is derived from an EMBL/GenBank/DDBJ whole genome shotgun (WGS) entry which is preliminary data.</text>
</comment>
<protein>
    <submittedName>
        <fullName evidence="2">Uncharacterized protein</fullName>
    </submittedName>
</protein>
<reference evidence="2 3" key="1">
    <citation type="submission" date="2021-05" db="EMBL/GenBank/DDBJ databases">
        <title>Genome Assembly of Synthetic Allotetraploid Brassica napus Reveals Homoeologous Exchanges between Subgenomes.</title>
        <authorList>
            <person name="Davis J.T."/>
        </authorList>
    </citation>
    <scope>NUCLEOTIDE SEQUENCE [LARGE SCALE GENOMIC DNA]</scope>
    <source>
        <strain evidence="3">cv. Da-Ae</strain>
        <tissue evidence="2">Seedling</tissue>
    </source>
</reference>
<feature type="region of interest" description="Disordered" evidence="1">
    <location>
        <begin position="1"/>
        <end position="35"/>
    </location>
</feature>
<organism evidence="2 3">
    <name type="scientific">Brassica napus</name>
    <name type="common">Rape</name>
    <dbReference type="NCBI Taxonomy" id="3708"/>
    <lineage>
        <taxon>Eukaryota</taxon>
        <taxon>Viridiplantae</taxon>
        <taxon>Streptophyta</taxon>
        <taxon>Embryophyta</taxon>
        <taxon>Tracheophyta</taxon>
        <taxon>Spermatophyta</taxon>
        <taxon>Magnoliopsida</taxon>
        <taxon>eudicotyledons</taxon>
        <taxon>Gunneridae</taxon>
        <taxon>Pentapetalae</taxon>
        <taxon>rosids</taxon>
        <taxon>malvids</taxon>
        <taxon>Brassicales</taxon>
        <taxon>Brassicaceae</taxon>
        <taxon>Brassiceae</taxon>
        <taxon>Brassica</taxon>
    </lineage>
</organism>
<feature type="compositionally biased region" description="Basic and acidic residues" evidence="1">
    <location>
        <begin position="1"/>
        <end position="11"/>
    </location>
</feature>
<dbReference type="Proteomes" id="UP000824890">
    <property type="component" value="Unassembled WGS sequence"/>
</dbReference>